<gene>
    <name evidence="1" type="ORF">CBOVIS_LOCUS5205</name>
</gene>
<sequence>MKAQDECAHGMLELHSKIEKRRKVDQCNEGFIIRMERFDQKNGRSNGSIRSEGWEIEWMNSMRRMGDRSG</sequence>
<reference evidence="1 2" key="1">
    <citation type="submission" date="2020-04" db="EMBL/GenBank/DDBJ databases">
        <authorList>
            <person name="Laetsch R D."/>
            <person name="Stevens L."/>
            <person name="Kumar S."/>
            <person name="Blaxter L. M."/>
        </authorList>
    </citation>
    <scope>NUCLEOTIDE SEQUENCE [LARGE SCALE GENOMIC DNA]</scope>
</reference>
<protein>
    <submittedName>
        <fullName evidence="1">Uncharacterized protein</fullName>
    </submittedName>
</protein>
<accession>A0A8S1EKL4</accession>
<name>A0A8S1EKL4_9PELO</name>
<dbReference type="EMBL" id="CADEPM010000003">
    <property type="protein sequence ID" value="CAB3402610.1"/>
    <property type="molecule type" value="Genomic_DNA"/>
</dbReference>
<dbReference type="AlphaFoldDB" id="A0A8S1EKL4"/>
<proteinExistence type="predicted"/>
<organism evidence="1 2">
    <name type="scientific">Caenorhabditis bovis</name>
    <dbReference type="NCBI Taxonomy" id="2654633"/>
    <lineage>
        <taxon>Eukaryota</taxon>
        <taxon>Metazoa</taxon>
        <taxon>Ecdysozoa</taxon>
        <taxon>Nematoda</taxon>
        <taxon>Chromadorea</taxon>
        <taxon>Rhabditida</taxon>
        <taxon>Rhabditina</taxon>
        <taxon>Rhabditomorpha</taxon>
        <taxon>Rhabditoidea</taxon>
        <taxon>Rhabditidae</taxon>
        <taxon>Peloderinae</taxon>
        <taxon>Caenorhabditis</taxon>
    </lineage>
</organism>
<dbReference type="Proteomes" id="UP000494206">
    <property type="component" value="Unassembled WGS sequence"/>
</dbReference>
<comment type="caution">
    <text evidence="1">The sequence shown here is derived from an EMBL/GenBank/DDBJ whole genome shotgun (WGS) entry which is preliminary data.</text>
</comment>
<evidence type="ECO:0000313" key="1">
    <source>
        <dbReference type="EMBL" id="CAB3402610.1"/>
    </source>
</evidence>
<keyword evidence="2" id="KW-1185">Reference proteome</keyword>
<evidence type="ECO:0000313" key="2">
    <source>
        <dbReference type="Proteomes" id="UP000494206"/>
    </source>
</evidence>